<evidence type="ECO:0000256" key="3">
    <source>
        <dbReference type="ARBA" id="ARBA00022840"/>
    </source>
</evidence>
<keyword evidence="8" id="KW-1185">Reference proteome</keyword>
<evidence type="ECO:0000313" key="7">
    <source>
        <dbReference type="EMBL" id="CAL1329211.1"/>
    </source>
</evidence>
<dbReference type="NCBIfam" id="TIGR00152">
    <property type="entry name" value="dephospho-CoA kinase"/>
    <property type="match status" value="1"/>
</dbReference>
<organism evidence="7 8">
    <name type="scientific">Candidatus Providencia siddallii</name>
    <dbReference type="NCBI Taxonomy" id="1715285"/>
    <lineage>
        <taxon>Bacteria</taxon>
        <taxon>Pseudomonadati</taxon>
        <taxon>Pseudomonadota</taxon>
        <taxon>Gammaproteobacteria</taxon>
        <taxon>Enterobacterales</taxon>
        <taxon>Morganellaceae</taxon>
        <taxon>Providencia</taxon>
    </lineage>
</organism>
<protein>
    <recommendedName>
        <fullName evidence="5 6">Dephospho-CoA kinase</fullName>
        <ecNumber evidence="5 6">2.7.1.24</ecNumber>
    </recommendedName>
    <alternativeName>
        <fullName evidence="5">Dephosphocoenzyme A kinase</fullName>
    </alternativeName>
</protein>
<accession>A0ABM9NP19</accession>
<keyword evidence="4 5" id="KW-0173">Coenzyme A biosynthesis</keyword>
<dbReference type="EMBL" id="OZ034688">
    <property type="protein sequence ID" value="CAL1329211.1"/>
    <property type="molecule type" value="Genomic_DNA"/>
</dbReference>
<dbReference type="GO" id="GO:0004140">
    <property type="term" value="F:dephospho-CoA kinase activity"/>
    <property type="evidence" value="ECO:0007669"/>
    <property type="project" value="UniProtKB-EC"/>
</dbReference>
<keyword evidence="5 7" id="KW-0418">Kinase</keyword>
<dbReference type="PROSITE" id="PS51219">
    <property type="entry name" value="DPCK"/>
    <property type="match status" value="1"/>
</dbReference>
<reference evidence="7" key="1">
    <citation type="submission" date="2024-04" db="EMBL/GenBank/DDBJ databases">
        <authorList>
            <person name="Manzano-Marin A."/>
            <person name="Manzano-Marin A."/>
            <person name="Alejandro Manzano Marin A."/>
        </authorList>
    </citation>
    <scope>NUCLEOTIDE SEQUENCE [LARGE SCALE GENOMIC DNA]</scope>
    <source>
        <strain evidence="7">TABTEA</strain>
    </source>
</reference>
<evidence type="ECO:0000256" key="2">
    <source>
        <dbReference type="ARBA" id="ARBA00022741"/>
    </source>
</evidence>
<dbReference type="RefSeq" id="WP_341765253.1">
    <property type="nucleotide sequence ID" value="NZ_OZ034688.1"/>
</dbReference>
<dbReference type="PANTHER" id="PTHR10695:SF46">
    <property type="entry name" value="BIFUNCTIONAL COENZYME A SYNTHASE-RELATED"/>
    <property type="match status" value="1"/>
</dbReference>
<comment type="subcellular location">
    <subcellularLocation>
        <location evidence="5">Cytoplasm</location>
    </subcellularLocation>
</comment>
<dbReference type="CDD" id="cd02022">
    <property type="entry name" value="DPCK"/>
    <property type="match status" value="1"/>
</dbReference>
<evidence type="ECO:0000313" key="8">
    <source>
        <dbReference type="Proteomes" id="UP001497533"/>
    </source>
</evidence>
<dbReference type="EC" id="2.7.1.24" evidence="5 6"/>
<keyword evidence="2 5" id="KW-0547">Nucleotide-binding</keyword>
<proteinExistence type="inferred from homology"/>
<comment type="catalytic activity">
    <reaction evidence="5">
        <text>3'-dephospho-CoA + ATP = ADP + CoA + H(+)</text>
        <dbReference type="Rhea" id="RHEA:18245"/>
        <dbReference type="ChEBI" id="CHEBI:15378"/>
        <dbReference type="ChEBI" id="CHEBI:30616"/>
        <dbReference type="ChEBI" id="CHEBI:57287"/>
        <dbReference type="ChEBI" id="CHEBI:57328"/>
        <dbReference type="ChEBI" id="CHEBI:456216"/>
        <dbReference type="EC" id="2.7.1.24"/>
    </reaction>
</comment>
<dbReference type="Gene3D" id="3.40.50.300">
    <property type="entry name" value="P-loop containing nucleotide triphosphate hydrolases"/>
    <property type="match status" value="1"/>
</dbReference>
<comment type="function">
    <text evidence="5">Catalyzes the phosphorylation of the 3'-hydroxyl group of dephosphocoenzyme A to form coenzyme A.</text>
</comment>
<dbReference type="Pfam" id="PF01121">
    <property type="entry name" value="CoaE"/>
    <property type="match status" value="1"/>
</dbReference>
<sequence>MAYVIALTGGIGSGKTTISNEFFKLGVPIIDADIISRKIIESNTIVYKRIIHHFGKDIVNNKNCIDRNKLRKIIFSNIREKKWLESQLFNLIQKETEKQIQKIKYSYVLWVVPLLIEKNIFNIANRILVVDATKNEQISRVIKRDKITKKDVNNILKTQVNRKKRIYHADDIITNHTNDGNLKNKVKILHEKYLKLKM</sequence>
<dbReference type="PANTHER" id="PTHR10695">
    <property type="entry name" value="DEPHOSPHO-COA KINASE-RELATED"/>
    <property type="match status" value="1"/>
</dbReference>
<keyword evidence="3 5" id="KW-0067">ATP-binding</keyword>
<evidence type="ECO:0000256" key="6">
    <source>
        <dbReference type="NCBIfam" id="TIGR00152"/>
    </source>
</evidence>
<feature type="binding site" evidence="5">
    <location>
        <begin position="12"/>
        <end position="17"/>
    </location>
    <ligand>
        <name>ATP</name>
        <dbReference type="ChEBI" id="CHEBI:30616"/>
    </ligand>
</feature>
<gene>
    <name evidence="5 7" type="primary">coaE</name>
    <name evidence="7" type="ORF">PRHACTZTBTEA_289</name>
</gene>
<dbReference type="InterPro" id="IPR027417">
    <property type="entry name" value="P-loop_NTPase"/>
</dbReference>
<comment type="pathway">
    <text evidence="5">Cofactor biosynthesis; coenzyme A biosynthesis; CoA from (R)-pantothenate: step 5/5.</text>
</comment>
<dbReference type="Proteomes" id="UP001497533">
    <property type="component" value="Chromosome"/>
</dbReference>
<name>A0ABM9NP19_9GAMM</name>
<keyword evidence="5 7" id="KW-0808">Transferase</keyword>
<evidence type="ECO:0000256" key="1">
    <source>
        <dbReference type="ARBA" id="ARBA00009018"/>
    </source>
</evidence>
<evidence type="ECO:0000256" key="5">
    <source>
        <dbReference type="HAMAP-Rule" id="MF_00376"/>
    </source>
</evidence>
<comment type="similarity">
    <text evidence="1 5">Belongs to the CoaE family.</text>
</comment>
<evidence type="ECO:0000256" key="4">
    <source>
        <dbReference type="ARBA" id="ARBA00022993"/>
    </source>
</evidence>
<dbReference type="SUPFAM" id="SSF52540">
    <property type="entry name" value="P-loop containing nucleoside triphosphate hydrolases"/>
    <property type="match status" value="1"/>
</dbReference>
<dbReference type="InterPro" id="IPR001977">
    <property type="entry name" value="Depp_CoAkinase"/>
</dbReference>
<dbReference type="HAMAP" id="MF_00376">
    <property type="entry name" value="Dephospho_CoA_kinase"/>
    <property type="match status" value="1"/>
</dbReference>
<keyword evidence="5" id="KW-0963">Cytoplasm</keyword>